<keyword evidence="1" id="KW-0812">Transmembrane</keyword>
<keyword evidence="1" id="KW-0472">Membrane</keyword>
<proteinExistence type="predicted"/>
<comment type="caution">
    <text evidence="2">The sequence shown here is derived from an EMBL/GenBank/DDBJ whole genome shotgun (WGS) entry which is preliminary data.</text>
</comment>
<feature type="transmembrane region" description="Helical" evidence="1">
    <location>
        <begin position="30"/>
        <end position="50"/>
    </location>
</feature>
<accession>A0AA38WWJ5</accession>
<evidence type="ECO:0000313" key="3">
    <source>
        <dbReference type="Proteomes" id="UP001172673"/>
    </source>
</evidence>
<reference evidence="2" key="1">
    <citation type="submission" date="2022-10" db="EMBL/GenBank/DDBJ databases">
        <title>Culturing micro-colonial fungi from biological soil crusts in the Mojave desert and describing Neophaeococcomyces mojavensis, and introducing the new genera and species Taxawa tesnikishii.</title>
        <authorList>
            <person name="Kurbessoian T."/>
            <person name="Stajich J.E."/>
        </authorList>
    </citation>
    <scope>NUCLEOTIDE SEQUENCE</scope>
    <source>
        <strain evidence="2">TK_41</strain>
    </source>
</reference>
<dbReference type="AlphaFoldDB" id="A0AA38WWJ5"/>
<dbReference type="EMBL" id="JAPDRK010000026">
    <property type="protein sequence ID" value="KAJ9602453.1"/>
    <property type="molecule type" value="Genomic_DNA"/>
</dbReference>
<dbReference type="Proteomes" id="UP001172673">
    <property type="component" value="Unassembled WGS sequence"/>
</dbReference>
<gene>
    <name evidence="2" type="ORF">H2200_012995</name>
</gene>
<protein>
    <submittedName>
        <fullName evidence="2">Uncharacterized protein</fullName>
    </submittedName>
</protein>
<name>A0AA38WWJ5_9EURO</name>
<sequence length="308" mass="36047">MADTSQNDAARQAAHLERQRKHYWLRISEWAAILSAYYCVVHFVTVKLWLMESAYLSKLQVQQYCDVQRDFQERLRFTANGLWEKLLPDPIWNENLNKYVSQCCSWELLPRMEAVRKIGAEMQAEISREQNKPEWSQMRTVFDPTQLPTEWPEKLKEIGRMVRRKNQHLQDNPPPRDIMSADDTARVFKKWLTTLKDHHRVLKSHVAELGTQINTAQNTIVEIAKARQGKAEESELEDLAQGYSDVERHVNDLMDAAQSHTKVEWDKRANRFYGTFLWHISQDLLVFGEDVTEGLVRLAKLEEQVSGP</sequence>
<evidence type="ECO:0000256" key="1">
    <source>
        <dbReference type="SAM" id="Phobius"/>
    </source>
</evidence>
<evidence type="ECO:0000313" key="2">
    <source>
        <dbReference type="EMBL" id="KAJ9602453.1"/>
    </source>
</evidence>
<keyword evidence="1" id="KW-1133">Transmembrane helix</keyword>
<keyword evidence="3" id="KW-1185">Reference proteome</keyword>
<organism evidence="2 3">
    <name type="scientific">Cladophialophora chaetospira</name>
    <dbReference type="NCBI Taxonomy" id="386627"/>
    <lineage>
        <taxon>Eukaryota</taxon>
        <taxon>Fungi</taxon>
        <taxon>Dikarya</taxon>
        <taxon>Ascomycota</taxon>
        <taxon>Pezizomycotina</taxon>
        <taxon>Eurotiomycetes</taxon>
        <taxon>Chaetothyriomycetidae</taxon>
        <taxon>Chaetothyriales</taxon>
        <taxon>Herpotrichiellaceae</taxon>
        <taxon>Cladophialophora</taxon>
    </lineage>
</organism>